<dbReference type="InterPro" id="IPR014721">
    <property type="entry name" value="Ribsml_uS5_D2-typ_fold_subgr"/>
</dbReference>
<evidence type="ECO:0000256" key="1">
    <source>
        <dbReference type="ARBA" id="ARBA00022670"/>
    </source>
</evidence>
<protein>
    <recommendedName>
        <fullName evidence="2">endopeptidase La</fullName>
        <ecNumber evidence="2">3.4.21.53</ecNumber>
    </recommendedName>
</protein>
<dbReference type="PROSITE" id="PS51786">
    <property type="entry name" value="LON_PROTEOLYTIC"/>
    <property type="match status" value="1"/>
</dbReference>
<keyword evidence="7" id="KW-1185">Reference proteome</keyword>
<dbReference type="AlphaFoldDB" id="A0A7X6IDB0"/>
<dbReference type="SUPFAM" id="SSF52540">
    <property type="entry name" value="P-loop containing nucleoside triphosphate hydrolases"/>
    <property type="match status" value="2"/>
</dbReference>
<dbReference type="Gene3D" id="3.40.50.300">
    <property type="entry name" value="P-loop containing nucleotide triphosphate hydrolases"/>
    <property type="match status" value="2"/>
</dbReference>
<dbReference type="PRINTS" id="PR00830">
    <property type="entry name" value="ENDOLAPTASE"/>
</dbReference>
<sequence length="836" mass="93607">MLCGIDANVIEREGESMADHRWKVAEKELTHRFDPLQIPFETTEELPPEETIIGQKRALRAIDFGLSIQDQGYNIYLSGTPGTGKSTIIKSMIARLAMTQPTPDDWCFVNNFHDPDRPKALNLPAGRGRLFQRDVDQLIGVLKGAFQKAFQSKEYEDQRRLIEEAFSKAAEELNRQAEEEGFAINFSVLGVMMTPLLKGKPLEPEEIKNLDPETRVEIEKKEKEVHERVHRFVQQVRVIREEVNRKLDELNRRVVRYASEDAFERLQEKYHDLPHVAEYIASLQQNIVANFADFLPQPETPLPFTGIDAAPAQALMTRYAVNVVVDNSGAQGAPWVEEVNPTYNNLIGRIEKRGRFGTLFTHFTFIKAGSLLQANGGYLLLNIVDLLRNPFSWEALKRAIKNREVKIEDLGDLYGISATTVLKPDPIPVRLRVILVGSPLIYHLLRTFDEDFAKLFKVKVDFDLEQEWTDEAPLQYGRFAAWLCRKEGLLHLDRTAVAALLEQAARMVGHQKKLSLQFSPIADLIREASHWAHKEGKATVSCSDVRRAVKEQTYRSNLYEEKIQEWIAEGTLMIDVGGTAVGQVNGLSVIDLGDFSFGRPSRITARVFMGESGIVNIEREAHLSGKTHNKGVMILSGYLGGRYGRDNPISLSATLCFEQSYAEVEGDSASAAELAVLLSALTEIPLRQGIAMTGSMNQRGEIQAIGGVNEKIEGFYDTCTILGLTGEQGVIIPRQNIKHLMLKEEVVEAAAAGRFHIYAVSNVDEAIEILTGQPAGTLQPDGTYPEGTLNAAVMKRLHEMEERMRIIAGREHPADLPTPPLFVETNGEFKGSREKL</sequence>
<dbReference type="InterPro" id="IPR046843">
    <property type="entry name" value="LonB_AAA-LID"/>
</dbReference>
<keyword evidence="1 2" id="KW-0645">Protease</keyword>
<dbReference type="GO" id="GO:0030163">
    <property type="term" value="P:protein catabolic process"/>
    <property type="evidence" value="ECO:0007669"/>
    <property type="project" value="InterPro"/>
</dbReference>
<keyword evidence="2" id="KW-0378">Hydrolase</keyword>
<dbReference type="SUPFAM" id="SSF54211">
    <property type="entry name" value="Ribosomal protein S5 domain 2-like"/>
    <property type="match status" value="1"/>
</dbReference>
<dbReference type="Pfam" id="PF05362">
    <property type="entry name" value="Lon_C"/>
    <property type="match status" value="1"/>
</dbReference>
<dbReference type="InterPro" id="IPR008269">
    <property type="entry name" value="Lon_proteolytic"/>
</dbReference>
<evidence type="ECO:0000256" key="2">
    <source>
        <dbReference type="PROSITE-ProRule" id="PRU01122"/>
    </source>
</evidence>
<dbReference type="InterPro" id="IPR020568">
    <property type="entry name" value="Ribosomal_Su5_D2-typ_SF"/>
</dbReference>
<dbReference type="PANTHER" id="PTHR10046">
    <property type="entry name" value="ATP DEPENDENT LON PROTEASE FAMILY MEMBER"/>
    <property type="match status" value="1"/>
</dbReference>
<evidence type="ECO:0000256" key="3">
    <source>
        <dbReference type="SAM" id="Coils"/>
    </source>
</evidence>
<keyword evidence="3" id="KW-0175">Coiled coil</keyword>
<dbReference type="InterPro" id="IPR046844">
    <property type="entry name" value="Lon-like_helical"/>
</dbReference>
<accession>A0A7X6IDB0</accession>
<dbReference type="Pfam" id="PF20437">
    <property type="entry name" value="LonC_helical"/>
    <property type="match status" value="1"/>
</dbReference>
<name>A0A7X6IDB0_9BACT</name>
<gene>
    <name evidence="6" type="ORF">MNODULE_21150</name>
</gene>
<dbReference type="GO" id="GO:0004252">
    <property type="term" value="F:serine-type endopeptidase activity"/>
    <property type="evidence" value="ECO:0007669"/>
    <property type="project" value="UniProtKB-UniRule"/>
</dbReference>
<dbReference type="InterPro" id="IPR027065">
    <property type="entry name" value="Lon_Prtase"/>
</dbReference>
<feature type="region of interest" description="Disordered" evidence="4">
    <location>
        <begin position="817"/>
        <end position="836"/>
    </location>
</feature>
<feature type="domain" description="Lon proteolytic" evidence="5">
    <location>
        <begin position="578"/>
        <end position="773"/>
    </location>
</feature>
<evidence type="ECO:0000259" key="5">
    <source>
        <dbReference type="PROSITE" id="PS51786"/>
    </source>
</evidence>
<proteinExistence type="inferred from homology"/>
<feature type="active site" evidence="2">
    <location>
        <position position="668"/>
    </location>
</feature>
<dbReference type="GO" id="GO:0005524">
    <property type="term" value="F:ATP binding"/>
    <property type="evidence" value="ECO:0007669"/>
    <property type="project" value="InterPro"/>
</dbReference>
<dbReference type="Pfam" id="PF20436">
    <property type="entry name" value="LonB_AAA-LID"/>
    <property type="match status" value="1"/>
</dbReference>
<dbReference type="Pfam" id="PF13654">
    <property type="entry name" value="AAA_32"/>
    <property type="match status" value="1"/>
</dbReference>
<dbReference type="InterPro" id="IPR041699">
    <property type="entry name" value="AAA_32"/>
</dbReference>
<dbReference type="GO" id="GO:0006508">
    <property type="term" value="P:proteolysis"/>
    <property type="evidence" value="ECO:0007669"/>
    <property type="project" value="UniProtKB-KW"/>
</dbReference>
<keyword evidence="2" id="KW-0720">Serine protease</keyword>
<dbReference type="InterPro" id="IPR027417">
    <property type="entry name" value="P-loop_NTPase"/>
</dbReference>
<reference evidence="6 7" key="1">
    <citation type="journal article" date="2020" name="Nature">
        <title>Bacterial chemolithoautotrophy via manganese oxidation.</title>
        <authorList>
            <person name="Yu H."/>
            <person name="Leadbetter J.R."/>
        </authorList>
    </citation>
    <scope>NUCLEOTIDE SEQUENCE [LARGE SCALE GENOMIC DNA]</scope>
    <source>
        <strain evidence="6 7">Mn-1</strain>
    </source>
</reference>
<organism evidence="6 7">
    <name type="scientific">Candidatus Manganitrophus noduliformans</name>
    <dbReference type="NCBI Taxonomy" id="2606439"/>
    <lineage>
        <taxon>Bacteria</taxon>
        <taxon>Pseudomonadati</taxon>
        <taxon>Nitrospirota</taxon>
        <taxon>Nitrospiria</taxon>
        <taxon>Candidatus Troglogloeales</taxon>
        <taxon>Candidatus Manganitrophaceae</taxon>
        <taxon>Candidatus Manganitrophus</taxon>
    </lineage>
</organism>
<evidence type="ECO:0000313" key="6">
    <source>
        <dbReference type="EMBL" id="NKE73269.1"/>
    </source>
</evidence>
<dbReference type="EMBL" id="VTOW01000005">
    <property type="protein sequence ID" value="NKE73269.1"/>
    <property type="molecule type" value="Genomic_DNA"/>
</dbReference>
<evidence type="ECO:0000313" key="7">
    <source>
        <dbReference type="Proteomes" id="UP000534783"/>
    </source>
</evidence>
<feature type="active site" evidence="2">
    <location>
        <position position="711"/>
    </location>
</feature>
<dbReference type="Gene3D" id="1.10.8.60">
    <property type="match status" value="1"/>
</dbReference>
<dbReference type="GO" id="GO:0004176">
    <property type="term" value="F:ATP-dependent peptidase activity"/>
    <property type="evidence" value="ECO:0007669"/>
    <property type="project" value="UniProtKB-UniRule"/>
</dbReference>
<comment type="catalytic activity">
    <reaction evidence="2">
        <text>Hydrolysis of proteins in presence of ATP.</text>
        <dbReference type="EC" id="3.4.21.53"/>
    </reaction>
</comment>
<feature type="coiled-coil region" evidence="3">
    <location>
        <begin position="233"/>
        <end position="260"/>
    </location>
</feature>
<comment type="caution">
    <text evidence="6">The sequence shown here is derived from an EMBL/GenBank/DDBJ whole genome shotgun (WGS) entry which is preliminary data.</text>
</comment>
<evidence type="ECO:0000256" key="4">
    <source>
        <dbReference type="SAM" id="MobiDB-lite"/>
    </source>
</evidence>
<comment type="similarity">
    <text evidence="2">Belongs to the peptidase S16 family.</text>
</comment>
<dbReference type="Proteomes" id="UP000534783">
    <property type="component" value="Unassembled WGS sequence"/>
</dbReference>
<dbReference type="Gene3D" id="3.30.230.10">
    <property type="match status" value="1"/>
</dbReference>
<dbReference type="EC" id="3.4.21.53" evidence="2"/>